<reference evidence="6 7" key="1">
    <citation type="submission" date="2024-08" db="EMBL/GenBank/DDBJ databases">
        <title>Gnathostoma spinigerum genome.</title>
        <authorList>
            <person name="Gonzalez-Bertolin B."/>
            <person name="Monzon S."/>
            <person name="Zaballos A."/>
            <person name="Jimenez P."/>
            <person name="Dekumyoy P."/>
            <person name="Varona S."/>
            <person name="Cuesta I."/>
            <person name="Sumanam S."/>
            <person name="Adisakwattana P."/>
            <person name="Gasser R.B."/>
            <person name="Hernandez-Gonzalez A."/>
            <person name="Young N.D."/>
            <person name="Perteguer M.J."/>
        </authorList>
    </citation>
    <scope>NUCLEOTIDE SEQUENCE [LARGE SCALE GENOMIC DNA]</scope>
    <source>
        <strain evidence="6">AL3</strain>
        <tissue evidence="6">Liver</tissue>
    </source>
</reference>
<gene>
    <name evidence="6" type="ORF">AB6A40_006922</name>
</gene>
<protein>
    <recommendedName>
        <fullName evidence="5">Dehydrogenase E1 component domain-containing protein</fullName>
    </recommendedName>
</protein>
<dbReference type="EMBL" id="JBGFUD010005230">
    <property type="protein sequence ID" value="MFH4980213.1"/>
    <property type="molecule type" value="Genomic_DNA"/>
</dbReference>
<dbReference type="InterPro" id="IPR029061">
    <property type="entry name" value="THDP-binding"/>
</dbReference>
<dbReference type="InterPro" id="IPR050642">
    <property type="entry name" value="PDH_E1_Alpha_Subunit"/>
</dbReference>
<dbReference type="InterPro" id="IPR001017">
    <property type="entry name" value="DH_E1"/>
</dbReference>
<dbReference type="PANTHER" id="PTHR11516">
    <property type="entry name" value="PYRUVATE DEHYDROGENASE E1 COMPONENT, ALPHA SUBUNIT BACTERIAL AND ORGANELLAR"/>
    <property type="match status" value="1"/>
</dbReference>
<keyword evidence="2" id="KW-0809">Transit peptide</keyword>
<proteinExistence type="predicted"/>
<dbReference type="GO" id="GO:0016491">
    <property type="term" value="F:oxidoreductase activity"/>
    <property type="evidence" value="ECO:0007669"/>
    <property type="project" value="UniProtKB-KW"/>
</dbReference>
<feature type="domain" description="Dehydrogenase E1 component" evidence="5">
    <location>
        <begin position="1"/>
        <end position="102"/>
    </location>
</feature>
<keyword evidence="7" id="KW-1185">Reference proteome</keyword>
<dbReference type="Proteomes" id="UP001608902">
    <property type="component" value="Unassembled WGS sequence"/>
</dbReference>
<accession>A0ABD6EJR5</accession>
<evidence type="ECO:0000256" key="2">
    <source>
        <dbReference type="ARBA" id="ARBA00022946"/>
    </source>
</evidence>
<organism evidence="6 7">
    <name type="scientific">Gnathostoma spinigerum</name>
    <dbReference type="NCBI Taxonomy" id="75299"/>
    <lineage>
        <taxon>Eukaryota</taxon>
        <taxon>Metazoa</taxon>
        <taxon>Ecdysozoa</taxon>
        <taxon>Nematoda</taxon>
        <taxon>Chromadorea</taxon>
        <taxon>Rhabditida</taxon>
        <taxon>Spirurina</taxon>
        <taxon>Gnathostomatomorpha</taxon>
        <taxon>Gnathostomatoidea</taxon>
        <taxon>Gnathostomatidae</taxon>
        <taxon>Gnathostoma</taxon>
    </lineage>
</organism>
<dbReference type="AlphaFoldDB" id="A0ABD6EJR5"/>
<dbReference type="Gene3D" id="3.40.50.970">
    <property type="match status" value="1"/>
</dbReference>
<dbReference type="SUPFAM" id="SSF52518">
    <property type="entry name" value="Thiamin diphosphate-binding fold (THDP-binding)"/>
    <property type="match status" value="1"/>
</dbReference>
<evidence type="ECO:0000256" key="4">
    <source>
        <dbReference type="ARBA" id="ARBA00023052"/>
    </source>
</evidence>
<dbReference type="Pfam" id="PF00676">
    <property type="entry name" value="E1_dh"/>
    <property type="match status" value="1"/>
</dbReference>
<name>A0ABD6EJR5_9BILA</name>
<evidence type="ECO:0000313" key="6">
    <source>
        <dbReference type="EMBL" id="MFH4980213.1"/>
    </source>
</evidence>
<comment type="caution">
    <text evidence="6">The sequence shown here is derived from an EMBL/GenBank/DDBJ whole genome shotgun (WGS) entry which is preliminary data.</text>
</comment>
<evidence type="ECO:0000313" key="7">
    <source>
        <dbReference type="Proteomes" id="UP001608902"/>
    </source>
</evidence>
<sequence length="149" mass="16612">MDVLAVRSAVDYGRKYCIAGKGPLIIELDTYRYGGHSMSDPGTSYRTREEIKDVRDHRDPINTFKDKILTANLVSEAEVTKIEKEVKAEVEEALRQVDKAPGADKESVCMDIYHNTPPFCVRNTTADSSIVQPFTTTTEMLRATGQPGK</sequence>
<evidence type="ECO:0000256" key="3">
    <source>
        <dbReference type="ARBA" id="ARBA00023002"/>
    </source>
</evidence>
<evidence type="ECO:0000256" key="1">
    <source>
        <dbReference type="ARBA" id="ARBA00001964"/>
    </source>
</evidence>
<keyword evidence="4" id="KW-0786">Thiamine pyrophosphate</keyword>
<dbReference type="PANTHER" id="PTHR11516:SF60">
    <property type="entry name" value="PYRUVATE DEHYDROGENASE E1 COMPONENT SUBUNIT ALPHA"/>
    <property type="match status" value="1"/>
</dbReference>
<comment type="cofactor">
    <cofactor evidence="1">
        <name>thiamine diphosphate</name>
        <dbReference type="ChEBI" id="CHEBI:58937"/>
    </cofactor>
</comment>
<keyword evidence="3" id="KW-0560">Oxidoreductase</keyword>
<evidence type="ECO:0000259" key="5">
    <source>
        <dbReference type="Pfam" id="PF00676"/>
    </source>
</evidence>